<organism evidence="1 2">
    <name type="scientific">Trichonephila clavipes</name>
    <name type="common">Golden silk orbweaver</name>
    <name type="synonym">Nephila clavipes</name>
    <dbReference type="NCBI Taxonomy" id="2585209"/>
    <lineage>
        <taxon>Eukaryota</taxon>
        <taxon>Metazoa</taxon>
        <taxon>Ecdysozoa</taxon>
        <taxon>Arthropoda</taxon>
        <taxon>Chelicerata</taxon>
        <taxon>Arachnida</taxon>
        <taxon>Araneae</taxon>
        <taxon>Araneomorphae</taxon>
        <taxon>Entelegynae</taxon>
        <taxon>Araneoidea</taxon>
        <taxon>Nephilidae</taxon>
        <taxon>Trichonephila</taxon>
    </lineage>
</organism>
<proteinExistence type="predicted"/>
<gene>
    <name evidence="1" type="primary">AVEN_31746_1</name>
    <name evidence="1" type="ORF">TNCV_3211491</name>
</gene>
<evidence type="ECO:0000313" key="1">
    <source>
        <dbReference type="EMBL" id="GFY03512.1"/>
    </source>
</evidence>
<dbReference type="Proteomes" id="UP000887159">
    <property type="component" value="Unassembled WGS sequence"/>
</dbReference>
<dbReference type="AlphaFoldDB" id="A0A8X6RX60"/>
<protein>
    <submittedName>
        <fullName evidence="1">Uncharacterized protein</fullName>
    </submittedName>
</protein>
<accession>A0A8X6RX60</accession>
<evidence type="ECO:0000313" key="2">
    <source>
        <dbReference type="Proteomes" id="UP000887159"/>
    </source>
</evidence>
<keyword evidence="2" id="KW-1185">Reference proteome</keyword>
<name>A0A8X6RX60_TRICX</name>
<comment type="caution">
    <text evidence="1">The sequence shown here is derived from an EMBL/GenBank/DDBJ whole genome shotgun (WGS) entry which is preliminary data.</text>
</comment>
<dbReference type="EMBL" id="BMAU01021238">
    <property type="protein sequence ID" value="GFY03512.1"/>
    <property type="molecule type" value="Genomic_DNA"/>
</dbReference>
<reference evidence="1" key="1">
    <citation type="submission" date="2020-08" db="EMBL/GenBank/DDBJ databases">
        <title>Multicomponent nature underlies the extraordinary mechanical properties of spider dragline silk.</title>
        <authorList>
            <person name="Kono N."/>
            <person name="Nakamura H."/>
            <person name="Mori M."/>
            <person name="Yoshida Y."/>
            <person name="Ohtoshi R."/>
            <person name="Malay A.D."/>
            <person name="Moran D.A.P."/>
            <person name="Tomita M."/>
            <person name="Numata K."/>
            <person name="Arakawa K."/>
        </authorList>
    </citation>
    <scope>NUCLEOTIDE SEQUENCE</scope>
</reference>
<sequence length="129" mass="14760">MNFLQQIPHRGKRLRSGPSLKWNRIPTWVFNILWTDEAHFSLHGDVNNHNCRIWATSNPRLGLIIDILSGLVIDFEVLWKYCHNCVIAGRDMGVDSAEFHIWQKGHADECDKNFDGTSGAMEMPAALIM</sequence>